<comment type="cofactor">
    <cofactor evidence="1 10">
        <name>Mg(2+)</name>
        <dbReference type="ChEBI" id="CHEBI:18420"/>
    </cofactor>
</comment>
<proteinExistence type="inferred from homology"/>
<feature type="binding site" evidence="10">
    <location>
        <begin position="12"/>
        <end position="17"/>
    </location>
    <ligand>
        <name>substrate</name>
    </ligand>
</feature>
<dbReference type="HAMAP" id="MF_00185">
    <property type="entry name" value="IPP_trans"/>
    <property type="match status" value="1"/>
</dbReference>
<feature type="binding site" evidence="10">
    <location>
        <begin position="10"/>
        <end position="17"/>
    </location>
    <ligand>
        <name>ATP</name>
        <dbReference type="ChEBI" id="CHEBI:30616"/>
    </ligand>
</feature>
<dbReference type="InterPro" id="IPR027417">
    <property type="entry name" value="P-loop_NTPase"/>
</dbReference>
<dbReference type="EC" id="2.5.1.75" evidence="10"/>
<dbReference type="RefSeq" id="WP_212698606.1">
    <property type="nucleotide sequence ID" value="NZ_CP058649.1"/>
</dbReference>
<keyword evidence="5 10" id="KW-0819">tRNA processing</keyword>
<gene>
    <name evidence="10 14" type="primary">miaA</name>
    <name evidence="14" type="ORF">HZI73_12775</name>
</gene>
<comment type="function">
    <text evidence="2 10 12">Catalyzes the transfer of a dimethylallyl group onto the adenine at position 37 in tRNAs that read codons beginning with uridine, leading to the formation of N6-(dimethylallyl)adenosine (i(6)A).</text>
</comment>
<dbReference type="InterPro" id="IPR018022">
    <property type="entry name" value="IPT"/>
</dbReference>
<comment type="catalytic activity">
    <reaction evidence="9 10 11">
        <text>adenosine(37) in tRNA + dimethylallyl diphosphate = N(6)-dimethylallyladenosine(37) in tRNA + diphosphate</text>
        <dbReference type="Rhea" id="RHEA:26482"/>
        <dbReference type="Rhea" id="RHEA-COMP:10162"/>
        <dbReference type="Rhea" id="RHEA-COMP:10375"/>
        <dbReference type="ChEBI" id="CHEBI:33019"/>
        <dbReference type="ChEBI" id="CHEBI:57623"/>
        <dbReference type="ChEBI" id="CHEBI:74411"/>
        <dbReference type="ChEBI" id="CHEBI:74415"/>
        <dbReference type="EC" id="2.5.1.75"/>
    </reaction>
</comment>
<keyword evidence="6 10" id="KW-0547">Nucleotide-binding</keyword>
<sequence>MKKPLIVIAGPTAVGKTSLSINLAKSIGGEVISADSMQVYKYMDIGTAKVTEEEAAGIKHYLVDTLNPDEDFSVHIFQKLAKDSMERIRENGKIPILVGGTGFYIQSLIYDITFDDTTKDMAYRKELEQLACEKGNNYVHEMLKAIDPASYEKIHANNLKRIIRALEYYRDTGEPISVHNEKERRKTSPYNLLFYVLTMDRPLLYERIDYRVDRMIEDGLVNEVKQLKDMGYSRNLVSMKGLGYKEIYGYLDGEYDLDEAIYILKRDTRHFAKRQLTWFKREKNVRWIHVDDYNMQTEVILKKILKDVEEMGII</sequence>
<evidence type="ECO:0000256" key="1">
    <source>
        <dbReference type="ARBA" id="ARBA00001946"/>
    </source>
</evidence>
<evidence type="ECO:0000256" key="13">
    <source>
        <dbReference type="RuleBase" id="RU003785"/>
    </source>
</evidence>
<feature type="site" description="Interaction with substrate tRNA" evidence="10">
    <location>
        <position position="124"/>
    </location>
</feature>
<dbReference type="InterPro" id="IPR039657">
    <property type="entry name" value="Dimethylallyltransferase"/>
</dbReference>
<dbReference type="AlphaFoldDB" id="A0A8J8MKC8"/>
<keyword evidence="7 10" id="KW-0067">ATP-binding</keyword>
<reference evidence="14" key="1">
    <citation type="submission" date="2020-07" db="EMBL/GenBank/DDBJ databases">
        <title>Vallitalea pronyensis genome.</title>
        <authorList>
            <person name="Postec A."/>
        </authorList>
    </citation>
    <scope>NUCLEOTIDE SEQUENCE</scope>
    <source>
        <strain evidence="14">FatNI3</strain>
    </source>
</reference>
<accession>A0A8J8MKC8</accession>
<dbReference type="GO" id="GO:0006400">
    <property type="term" value="P:tRNA modification"/>
    <property type="evidence" value="ECO:0007669"/>
    <property type="project" value="TreeGrafter"/>
</dbReference>
<evidence type="ECO:0000256" key="10">
    <source>
        <dbReference type="HAMAP-Rule" id="MF_00185"/>
    </source>
</evidence>
<evidence type="ECO:0000256" key="11">
    <source>
        <dbReference type="RuleBase" id="RU003783"/>
    </source>
</evidence>
<name>A0A8J8MKC8_9FIRM</name>
<dbReference type="GO" id="GO:0005524">
    <property type="term" value="F:ATP binding"/>
    <property type="evidence" value="ECO:0007669"/>
    <property type="project" value="UniProtKB-UniRule"/>
</dbReference>
<keyword evidence="8 10" id="KW-0460">Magnesium</keyword>
<evidence type="ECO:0000256" key="7">
    <source>
        <dbReference type="ARBA" id="ARBA00022840"/>
    </source>
</evidence>
<comment type="similarity">
    <text evidence="3 10 13">Belongs to the IPP transferase family.</text>
</comment>
<evidence type="ECO:0000256" key="6">
    <source>
        <dbReference type="ARBA" id="ARBA00022741"/>
    </source>
</evidence>
<evidence type="ECO:0000256" key="3">
    <source>
        <dbReference type="ARBA" id="ARBA00005842"/>
    </source>
</evidence>
<evidence type="ECO:0000313" key="14">
    <source>
        <dbReference type="EMBL" id="QUI23106.1"/>
    </source>
</evidence>
<dbReference type="Gene3D" id="1.10.20.140">
    <property type="match status" value="1"/>
</dbReference>
<evidence type="ECO:0000256" key="12">
    <source>
        <dbReference type="RuleBase" id="RU003784"/>
    </source>
</evidence>
<dbReference type="EMBL" id="CP058649">
    <property type="protein sequence ID" value="QUI23106.1"/>
    <property type="molecule type" value="Genomic_DNA"/>
</dbReference>
<evidence type="ECO:0000256" key="8">
    <source>
        <dbReference type="ARBA" id="ARBA00022842"/>
    </source>
</evidence>
<feature type="region of interest" description="Interaction with substrate tRNA" evidence="10">
    <location>
        <begin position="35"/>
        <end position="38"/>
    </location>
</feature>
<evidence type="ECO:0000313" key="15">
    <source>
        <dbReference type="Proteomes" id="UP000683246"/>
    </source>
</evidence>
<dbReference type="SUPFAM" id="SSF52540">
    <property type="entry name" value="P-loop containing nucleoside triphosphate hydrolases"/>
    <property type="match status" value="2"/>
</dbReference>
<evidence type="ECO:0000256" key="2">
    <source>
        <dbReference type="ARBA" id="ARBA00003213"/>
    </source>
</evidence>
<dbReference type="Pfam" id="PF01715">
    <property type="entry name" value="IPPT"/>
    <property type="match status" value="1"/>
</dbReference>
<dbReference type="FunFam" id="1.10.20.140:FF:000001">
    <property type="entry name" value="tRNA dimethylallyltransferase"/>
    <property type="match status" value="1"/>
</dbReference>
<keyword evidence="4 10" id="KW-0808">Transferase</keyword>
<evidence type="ECO:0000256" key="4">
    <source>
        <dbReference type="ARBA" id="ARBA00022679"/>
    </source>
</evidence>
<dbReference type="Gene3D" id="3.40.50.300">
    <property type="entry name" value="P-loop containing nucleotide triphosphate hydrolases"/>
    <property type="match status" value="1"/>
</dbReference>
<feature type="site" description="Interaction with substrate tRNA" evidence="10">
    <location>
        <position position="101"/>
    </location>
</feature>
<dbReference type="KEGG" id="vpy:HZI73_12775"/>
<dbReference type="PANTHER" id="PTHR11088:SF60">
    <property type="entry name" value="TRNA DIMETHYLALLYLTRANSFERASE"/>
    <property type="match status" value="1"/>
</dbReference>
<keyword evidence="15" id="KW-1185">Reference proteome</keyword>
<dbReference type="NCBIfam" id="TIGR00174">
    <property type="entry name" value="miaA"/>
    <property type="match status" value="1"/>
</dbReference>
<organism evidence="14 15">
    <name type="scientific">Vallitalea pronyensis</name>
    <dbReference type="NCBI Taxonomy" id="1348613"/>
    <lineage>
        <taxon>Bacteria</taxon>
        <taxon>Bacillati</taxon>
        <taxon>Bacillota</taxon>
        <taxon>Clostridia</taxon>
        <taxon>Lachnospirales</taxon>
        <taxon>Vallitaleaceae</taxon>
        <taxon>Vallitalea</taxon>
    </lineage>
</organism>
<protein>
    <recommendedName>
        <fullName evidence="10">tRNA dimethylallyltransferase</fullName>
        <ecNumber evidence="10">2.5.1.75</ecNumber>
    </recommendedName>
    <alternativeName>
        <fullName evidence="10">Dimethylallyl diphosphate:tRNA dimethylallyltransferase</fullName>
        <shortName evidence="10">DMAPP:tRNA dimethylallyltransferase</shortName>
        <shortName evidence="10">DMATase</shortName>
    </alternativeName>
    <alternativeName>
        <fullName evidence="10">Isopentenyl-diphosphate:tRNA isopentenyltransferase</fullName>
        <shortName evidence="10">IPP transferase</shortName>
        <shortName evidence="10">IPPT</shortName>
        <shortName evidence="10">IPTase</shortName>
    </alternativeName>
</protein>
<comment type="subunit">
    <text evidence="10">Monomer.</text>
</comment>
<dbReference type="Proteomes" id="UP000683246">
    <property type="component" value="Chromosome"/>
</dbReference>
<dbReference type="PANTHER" id="PTHR11088">
    <property type="entry name" value="TRNA DIMETHYLALLYLTRANSFERASE"/>
    <property type="match status" value="1"/>
</dbReference>
<comment type="caution">
    <text evidence="10">Lacks conserved residue(s) required for the propagation of feature annotation.</text>
</comment>
<evidence type="ECO:0000256" key="9">
    <source>
        <dbReference type="ARBA" id="ARBA00049563"/>
    </source>
</evidence>
<evidence type="ECO:0000256" key="5">
    <source>
        <dbReference type="ARBA" id="ARBA00022694"/>
    </source>
</evidence>
<dbReference type="GO" id="GO:0052381">
    <property type="term" value="F:tRNA dimethylallyltransferase activity"/>
    <property type="evidence" value="ECO:0007669"/>
    <property type="project" value="UniProtKB-UniRule"/>
</dbReference>